<feature type="domain" description="EF-hand" evidence="4">
    <location>
        <begin position="101"/>
        <end position="136"/>
    </location>
</feature>
<dbReference type="InterPro" id="IPR018247">
    <property type="entry name" value="EF_Hand_1_Ca_BS"/>
</dbReference>
<proteinExistence type="predicted"/>
<feature type="region of interest" description="Disordered" evidence="3">
    <location>
        <begin position="1"/>
        <end position="25"/>
    </location>
</feature>
<dbReference type="RefSeq" id="XP_013762143.1">
    <property type="nucleotide sequence ID" value="XM_013906689.1"/>
</dbReference>
<dbReference type="InterPro" id="IPR002048">
    <property type="entry name" value="EF_hand_dom"/>
</dbReference>
<keyword evidence="6" id="KW-1185">Reference proteome</keyword>
<dbReference type="SMART" id="SM00054">
    <property type="entry name" value="EFh"/>
    <property type="match status" value="3"/>
</dbReference>
<name>A0A0L0DIX7_THETB</name>
<evidence type="ECO:0000259" key="4">
    <source>
        <dbReference type="PROSITE" id="PS50222"/>
    </source>
</evidence>
<dbReference type="GO" id="GO:0043226">
    <property type="term" value="C:organelle"/>
    <property type="evidence" value="ECO:0007669"/>
    <property type="project" value="UniProtKB-ARBA"/>
</dbReference>
<dbReference type="CDD" id="cd00051">
    <property type="entry name" value="EFh"/>
    <property type="match status" value="1"/>
</dbReference>
<dbReference type="OrthoDB" id="186625at2759"/>
<feature type="domain" description="EF-hand" evidence="4">
    <location>
        <begin position="65"/>
        <end position="100"/>
    </location>
</feature>
<dbReference type="OMA" id="TDEIDHM"/>
<dbReference type="STRING" id="461836.A0A0L0DIX7"/>
<gene>
    <name evidence="5" type="ORF">AMSG_00966</name>
</gene>
<evidence type="ECO:0000256" key="1">
    <source>
        <dbReference type="ARBA" id="ARBA00022737"/>
    </source>
</evidence>
<evidence type="ECO:0000256" key="3">
    <source>
        <dbReference type="SAM" id="MobiDB-lite"/>
    </source>
</evidence>
<evidence type="ECO:0000313" key="5">
    <source>
        <dbReference type="EMBL" id="KNC52140.1"/>
    </source>
</evidence>
<dbReference type="eggNOG" id="KOG0028">
    <property type="taxonomic scope" value="Eukaryota"/>
</dbReference>
<feature type="domain" description="EF-hand" evidence="4">
    <location>
        <begin position="138"/>
        <end position="173"/>
    </location>
</feature>
<dbReference type="EMBL" id="GL349436">
    <property type="protein sequence ID" value="KNC52140.1"/>
    <property type="molecule type" value="Genomic_DNA"/>
</dbReference>
<dbReference type="PROSITE" id="PS50222">
    <property type="entry name" value="EF_HAND_2"/>
    <property type="match status" value="3"/>
</dbReference>
<dbReference type="FunFam" id="1.10.238.10:FF:000178">
    <property type="entry name" value="Calmodulin-2 A"/>
    <property type="match status" value="1"/>
</dbReference>
<evidence type="ECO:0000256" key="2">
    <source>
        <dbReference type="ARBA" id="ARBA00022837"/>
    </source>
</evidence>
<dbReference type="SUPFAM" id="SSF47473">
    <property type="entry name" value="EF-hand"/>
    <property type="match status" value="1"/>
</dbReference>
<accession>A0A0L0DIX7</accession>
<keyword evidence="2" id="KW-0106">Calcium</keyword>
<keyword evidence="1" id="KW-0677">Repeat</keyword>
<protein>
    <submittedName>
        <fullName evidence="5">Centrin</fullName>
    </submittedName>
</protein>
<dbReference type="Pfam" id="PF13499">
    <property type="entry name" value="EF-hand_7"/>
    <property type="match status" value="1"/>
</dbReference>
<dbReference type="PANTHER" id="PTHR23050">
    <property type="entry name" value="CALCIUM BINDING PROTEIN"/>
    <property type="match status" value="1"/>
</dbReference>
<organism evidence="5 6">
    <name type="scientific">Thecamonas trahens ATCC 50062</name>
    <dbReference type="NCBI Taxonomy" id="461836"/>
    <lineage>
        <taxon>Eukaryota</taxon>
        <taxon>Apusozoa</taxon>
        <taxon>Apusomonadida</taxon>
        <taxon>Apusomonadidae</taxon>
        <taxon>Thecamonas</taxon>
    </lineage>
</organism>
<dbReference type="InterPro" id="IPR011992">
    <property type="entry name" value="EF-hand-dom_pair"/>
</dbReference>
<dbReference type="AlphaFoldDB" id="A0A0L0DIX7"/>
<dbReference type="GeneID" id="25560740"/>
<dbReference type="Pfam" id="PF13202">
    <property type="entry name" value="EF-hand_5"/>
    <property type="match status" value="1"/>
</dbReference>
<evidence type="ECO:0000313" key="6">
    <source>
        <dbReference type="Proteomes" id="UP000054408"/>
    </source>
</evidence>
<dbReference type="Gene3D" id="1.10.238.10">
    <property type="entry name" value="EF-hand"/>
    <property type="match status" value="2"/>
</dbReference>
<dbReference type="GO" id="GO:0005509">
    <property type="term" value="F:calcium ion binding"/>
    <property type="evidence" value="ECO:0007669"/>
    <property type="project" value="InterPro"/>
</dbReference>
<dbReference type="InterPro" id="IPR050145">
    <property type="entry name" value="Centrin_CML-like"/>
</dbReference>
<dbReference type="Proteomes" id="UP000054408">
    <property type="component" value="Unassembled WGS sequence"/>
</dbReference>
<sequence length="243" mass="27956">MSLEMGKGYDPVEDMKREQHRQKKEYVSEYSVREVRRKEKREKKAKVETEQGVQRKRRQIVLTQQQKNEIREAFDLFDADGTGTIDALDLRVAMRALGFEPSTDEIDHMIAAVDTDASGTLDFSEFLEVVTRKINAPDSLDDLRKAFLLFDADRSGSISYDNLRAVADALDAEGTHDELKLMILDARHWPDEGDYDYDKFHADVRLNPSTTIDLDQFVHILKRKCYEPAKIPKSVIAQCRSDL</sequence>
<dbReference type="PROSITE" id="PS00018">
    <property type="entry name" value="EF_HAND_1"/>
    <property type="match status" value="2"/>
</dbReference>
<reference evidence="5 6" key="1">
    <citation type="submission" date="2010-05" db="EMBL/GenBank/DDBJ databases">
        <title>The Genome Sequence of Thecamonas trahens ATCC 50062.</title>
        <authorList>
            <consortium name="The Broad Institute Genome Sequencing Platform"/>
            <person name="Russ C."/>
            <person name="Cuomo C."/>
            <person name="Shea T."/>
            <person name="Young S.K."/>
            <person name="Zeng Q."/>
            <person name="Koehrsen M."/>
            <person name="Haas B."/>
            <person name="Borodovsky M."/>
            <person name="Guigo R."/>
            <person name="Alvarado L."/>
            <person name="Berlin A."/>
            <person name="Bochicchio J."/>
            <person name="Borenstein D."/>
            <person name="Chapman S."/>
            <person name="Chen Z."/>
            <person name="Freedman E."/>
            <person name="Gellesch M."/>
            <person name="Goldberg J."/>
            <person name="Griggs A."/>
            <person name="Gujja S."/>
            <person name="Heilman E."/>
            <person name="Heiman D."/>
            <person name="Hepburn T."/>
            <person name="Howarth C."/>
            <person name="Jen D."/>
            <person name="Larson L."/>
            <person name="Mehta T."/>
            <person name="Park D."/>
            <person name="Pearson M."/>
            <person name="Roberts A."/>
            <person name="Saif S."/>
            <person name="Shenoy N."/>
            <person name="Sisk P."/>
            <person name="Stolte C."/>
            <person name="Sykes S."/>
            <person name="Thomson T."/>
            <person name="Walk T."/>
            <person name="White J."/>
            <person name="Yandava C."/>
            <person name="Burger G."/>
            <person name="Gray M.W."/>
            <person name="Holland P.W.H."/>
            <person name="King N."/>
            <person name="Lang F.B.F."/>
            <person name="Roger A.J."/>
            <person name="Ruiz-Trillo I."/>
            <person name="Lander E."/>
            <person name="Nusbaum C."/>
        </authorList>
    </citation>
    <scope>NUCLEOTIDE SEQUENCE [LARGE SCALE GENOMIC DNA]</scope>
    <source>
        <strain evidence="5 6">ATCC 50062</strain>
    </source>
</reference>